<dbReference type="Pfam" id="PF19630">
    <property type="entry name" value="DUF6134"/>
    <property type="match status" value="1"/>
</dbReference>
<dbReference type="Proteomes" id="UP001441944">
    <property type="component" value="Unassembled WGS sequence"/>
</dbReference>
<evidence type="ECO:0000313" key="2">
    <source>
        <dbReference type="Proteomes" id="UP001441944"/>
    </source>
</evidence>
<organism evidence="1 2">
    <name type="scientific">Pseudophaeobacter arcticus</name>
    <dbReference type="NCBI Taxonomy" id="385492"/>
    <lineage>
        <taxon>Bacteria</taxon>
        <taxon>Pseudomonadati</taxon>
        <taxon>Pseudomonadota</taxon>
        <taxon>Alphaproteobacteria</taxon>
        <taxon>Rhodobacterales</taxon>
        <taxon>Paracoccaceae</taxon>
        <taxon>Pseudophaeobacter</taxon>
    </lineage>
</organism>
<gene>
    <name evidence="1" type="ORF">NBRC116598_19420</name>
</gene>
<dbReference type="EMBL" id="BAABWU010000006">
    <property type="protein sequence ID" value="GAA6196498.1"/>
    <property type="molecule type" value="Genomic_DNA"/>
</dbReference>
<reference evidence="1 2" key="1">
    <citation type="submission" date="2024-04" db="EMBL/GenBank/DDBJ databases">
        <title>Draft genome sequence of Pseudophaeobacter arcticus NBRC 116598.</title>
        <authorList>
            <person name="Miyakawa T."/>
            <person name="Kusuya Y."/>
            <person name="Miura T."/>
        </authorList>
    </citation>
    <scope>NUCLEOTIDE SEQUENCE [LARGE SCALE GENOMIC DNA]</scope>
    <source>
        <strain evidence="1 2">SU-CL00105</strain>
    </source>
</reference>
<keyword evidence="2" id="KW-1185">Reference proteome</keyword>
<name>A0ABQ0AKV0_9RHOB</name>
<sequence>MELDMRIFGLALGLAMALAAPVTALSIPSNGKLNFDVVRKGKDIGDHSYRFSCTTAALTVKVTTDIVVKVPLIRTTAYSFRHASVESWKNGKLMQLSSTTDDDGDPHQLQTANKGALPASLWNDDILRSGKLMNTIDGTLMNIRAADLGMETVKTRRGSISAHHYRLSGGLARDLWYDAAGNLAQVAFKADDGSTVMYIRK</sequence>
<accession>A0ABQ0AKV0</accession>
<evidence type="ECO:0000313" key="1">
    <source>
        <dbReference type="EMBL" id="GAA6196498.1"/>
    </source>
</evidence>
<comment type="caution">
    <text evidence="1">The sequence shown here is derived from an EMBL/GenBank/DDBJ whole genome shotgun (WGS) entry which is preliminary data.</text>
</comment>
<proteinExistence type="predicted"/>
<dbReference type="InterPro" id="IPR045767">
    <property type="entry name" value="DUF6134"/>
</dbReference>
<protein>
    <submittedName>
        <fullName evidence="1">Uncharacterized protein</fullName>
    </submittedName>
</protein>